<name>A0A699RJT8_TANCI</name>
<dbReference type="EMBL" id="BKCJ011093586">
    <property type="protein sequence ID" value="GFC84232.1"/>
    <property type="molecule type" value="Genomic_DNA"/>
</dbReference>
<reference evidence="2" key="1">
    <citation type="journal article" date="2019" name="Sci. Rep.">
        <title>Draft genome of Tanacetum cinerariifolium, the natural source of mosquito coil.</title>
        <authorList>
            <person name="Yamashiro T."/>
            <person name="Shiraishi A."/>
            <person name="Satake H."/>
            <person name="Nakayama K."/>
        </authorList>
    </citation>
    <scope>NUCLEOTIDE SEQUENCE</scope>
</reference>
<dbReference type="AlphaFoldDB" id="A0A699RJT8"/>
<organism evidence="2">
    <name type="scientific">Tanacetum cinerariifolium</name>
    <name type="common">Dalmatian daisy</name>
    <name type="synonym">Chrysanthemum cinerariifolium</name>
    <dbReference type="NCBI Taxonomy" id="118510"/>
    <lineage>
        <taxon>Eukaryota</taxon>
        <taxon>Viridiplantae</taxon>
        <taxon>Streptophyta</taxon>
        <taxon>Embryophyta</taxon>
        <taxon>Tracheophyta</taxon>
        <taxon>Spermatophyta</taxon>
        <taxon>Magnoliopsida</taxon>
        <taxon>eudicotyledons</taxon>
        <taxon>Gunneridae</taxon>
        <taxon>Pentapetalae</taxon>
        <taxon>asterids</taxon>
        <taxon>campanulids</taxon>
        <taxon>Asterales</taxon>
        <taxon>Asteraceae</taxon>
        <taxon>Asteroideae</taxon>
        <taxon>Anthemideae</taxon>
        <taxon>Anthemidinae</taxon>
        <taxon>Tanacetum</taxon>
    </lineage>
</organism>
<feature type="region of interest" description="Disordered" evidence="1">
    <location>
        <begin position="48"/>
        <end position="69"/>
    </location>
</feature>
<feature type="non-terminal residue" evidence="2">
    <location>
        <position position="93"/>
    </location>
</feature>
<protein>
    <submittedName>
        <fullName evidence="2">Uncharacterized protein</fullName>
    </submittedName>
</protein>
<comment type="caution">
    <text evidence="2">The sequence shown here is derived from an EMBL/GenBank/DDBJ whole genome shotgun (WGS) entry which is preliminary data.</text>
</comment>
<accession>A0A699RJT8</accession>
<feature type="region of interest" description="Disordered" evidence="1">
    <location>
        <begin position="1"/>
        <end position="33"/>
    </location>
</feature>
<sequence length="93" mass="10327">MLQLSQDGSFCKRVQGSPKPGQRKKRQLQTGQAPKALMAIDEDLDNLIESQRSKKNKEGLGYTDVPPHTAQLYLSPKKDLSWTGLPECADDTV</sequence>
<gene>
    <name evidence="2" type="ORF">Tci_856202</name>
</gene>
<evidence type="ECO:0000313" key="2">
    <source>
        <dbReference type="EMBL" id="GFC84232.1"/>
    </source>
</evidence>
<proteinExistence type="predicted"/>
<evidence type="ECO:0000256" key="1">
    <source>
        <dbReference type="SAM" id="MobiDB-lite"/>
    </source>
</evidence>
<feature type="region of interest" description="Disordered" evidence="1">
    <location>
        <begin position="74"/>
        <end position="93"/>
    </location>
</feature>